<organism evidence="2 3">
    <name type="scientific">Serratia liquefaciens</name>
    <dbReference type="NCBI Taxonomy" id="614"/>
    <lineage>
        <taxon>Bacteria</taxon>
        <taxon>Pseudomonadati</taxon>
        <taxon>Pseudomonadota</taxon>
        <taxon>Gammaproteobacteria</taxon>
        <taxon>Enterobacterales</taxon>
        <taxon>Yersiniaceae</taxon>
        <taxon>Serratia</taxon>
    </lineage>
</organism>
<protein>
    <submittedName>
        <fullName evidence="2">Uncharacterized protein</fullName>
    </submittedName>
</protein>
<keyword evidence="1" id="KW-0812">Transmembrane</keyword>
<evidence type="ECO:0000313" key="3">
    <source>
        <dbReference type="Proteomes" id="UP000317572"/>
    </source>
</evidence>
<dbReference type="Proteomes" id="UP000317572">
    <property type="component" value="Chromosome"/>
</dbReference>
<feature type="transmembrane region" description="Helical" evidence="1">
    <location>
        <begin position="20"/>
        <end position="45"/>
    </location>
</feature>
<dbReference type="STRING" id="614.XJ20_23070"/>
<dbReference type="AlphaFoldDB" id="A0A515D243"/>
<accession>A0A515D243</accession>
<reference evidence="2 3" key="1">
    <citation type="submission" date="2018-11" db="EMBL/GenBank/DDBJ databases">
        <title>The first complete genome of Serratia liquefaciens isolated from metalophyte plant revel distinctness adaptive mechanisms in an extreme habitat.</title>
        <authorList>
            <person name="Caneschi W.L."/>
            <person name="Sanchez A.B."/>
            <person name="Felestrino E.B."/>
            <person name="Assis R.A.B."/>
            <person name="Lemes C.G.C."/>
            <person name="Cordeiro I.F."/>
            <person name="Fonseca N.P."/>
            <person name="Villa M."/>
            <person name="Vieira I.T."/>
            <person name="Moraes L.A."/>
            <person name="Kamino L.H.Y."/>
            <person name="do Carmo F."/>
            <person name="Garcia C.M."/>
            <person name="Almeida N.F."/>
            <person name="Silva R.S."/>
            <person name="Ferro J.A."/>
            <person name="Ferro M.I.T."/>
            <person name="Varani A.M."/>
            <person name="Ferreira R.M."/>
            <person name="dos Santos V.L."/>
            <person name="Silva U.C."/>
            <person name="Setubal J.C."/>
            <person name="Moreira L.M."/>
        </authorList>
    </citation>
    <scope>NUCLEOTIDE SEQUENCE [LARGE SCALE GENOMIC DNA]</scope>
    <source>
        <strain evidence="2 3">FG3</strain>
    </source>
</reference>
<dbReference type="EMBL" id="CP033893">
    <property type="protein sequence ID" value="QDL34479.1"/>
    <property type="molecule type" value="Genomic_DNA"/>
</dbReference>
<gene>
    <name evidence="2" type="ORF">EGO53_23065</name>
</gene>
<evidence type="ECO:0000256" key="1">
    <source>
        <dbReference type="SAM" id="Phobius"/>
    </source>
</evidence>
<name>A0A515D243_SERLI</name>
<sequence>MSLAPDRRQPAMLVVKMIPLLGNAVGTGGNGTILCVLIFNCNVLVYRYRKPTNIRLADQFLSVKKAGKCAFCEQALKIGG</sequence>
<evidence type="ECO:0000313" key="2">
    <source>
        <dbReference type="EMBL" id="QDL34479.1"/>
    </source>
</evidence>
<keyword evidence="1" id="KW-1133">Transmembrane helix</keyword>
<keyword evidence="1" id="KW-0472">Membrane</keyword>
<proteinExistence type="predicted"/>